<dbReference type="PANTHER" id="PTHR43301:SF3">
    <property type="entry name" value="ARABINAN ENDO-1,5-ALPHA-L-ARABINOSIDASE A-RELATED"/>
    <property type="match status" value="1"/>
</dbReference>
<evidence type="ECO:0000256" key="4">
    <source>
        <dbReference type="ARBA" id="ARBA00012586"/>
    </source>
</evidence>
<organism evidence="12 13">
    <name type="scientific">Aspergillus ruber (strain CBS 135680)</name>
    <dbReference type="NCBI Taxonomy" id="1388766"/>
    <lineage>
        <taxon>Eukaryota</taxon>
        <taxon>Fungi</taxon>
        <taxon>Dikarya</taxon>
        <taxon>Ascomycota</taxon>
        <taxon>Pezizomycotina</taxon>
        <taxon>Eurotiomycetes</taxon>
        <taxon>Eurotiomycetidae</taxon>
        <taxon>Eurotiales</taxon>
        <taxon>Aspergillaceae</taxon>
        <taxon>Aspergillus</taxon>
        <taxon>Aspergillus subgen. Aspergillus</taxon>
    </lineage>
</organism>
<dbReference type="PIRSF" id="PIRSF026534">
    <property type="entry name" value="Endo_alpha-L-arabinosidase"/>
    <property type="match status" value="1"/>
</dbReference>
<dbReference type="EMBL" id="KK088453">
    <property type="protein sequence ID" value="EYE90803.1"/>
    <property type="molecule type" value="Genomic_DNA"/>
</dbReference>
<evidence type="ECO:0000256" key="6">
    <source>
        <dbReference type="ARBA" id="ARBA00022801"/>
    </source>
</evidence>
<evidence type="ECO:0000256" key="11">
    <source>
        <dbReference type="SAM" id="SignalP"/>
    </source>
</evidence>
<dbReference type="FunFam" id="2.115.10.20:FF:000005">
    <property type="entry name" value="Arabinan endo-1,5-alpha-L-arabinosidase"/>
    <property type="match status" value="1"/>
</dbReference>
<dbReference type="HOGENOM" id="CLU_009397_5_0_1"/>
<dbReference type="STRING" id="1388766.A0A017S174"/>
<dbReference type="GeneID" id="63698247"/>
<feature type="active site" description="Proton donor" evidence="9">
    <location>
        <position position="198"/>
    </location>
</feature>
<evidence type="ECO:0000256" key="9">
    <source>
        <dbReference type="PIRSR" id="PIRSR606710-1"/>
    </source>
</evidence>
<dbReference type="UniPathway" id="UPA00667"/>
<dbReference type="InterPro" id="IPR023296">
    <property type="entry name" value="Glyco_hydro_beta-prop_sf"/>
</dbReference>
<evidence type="ECO:0000256" key="2">
    <source>
        <dbReference type="ARBA" id="ARBA00004834"/>
    </source>
</evidence>
<dbReference type="PANTHER" id="PTHR43301">
    <property type="entry name" value="ARABINAN ENDO-1,5-ALPHA-L-ARABINOSIDASE"/>
    <property type="match status" value="1"/>
</dbReference>
<dbReference type="EC" id="3.2.1.99" evidence="4 8"/>
<dbReference type="InterPro" id="IPR016840">
    <property type="entry name" value="Glyco_hydro_43_endo_a_Ara-ase"/>
</dbReference>
<comment type="catalytic activity">
    <reaction evidence="1 8">
        <text>Endohydrolysis of (1-&gt;5)-alpha-arabinofuranosidic linkages in (1-&gt;5)-arabinans.</text>
        <dbReference type="EC" id="3.2.1.99"/>
    </reaction>
</comment>
<dbReference type="GO" id="GO:0031222">
    <property type="term" value="P:arabinan catabolic process"/>
    <property type="evidence" value="ECO:0007669"/>
    <property type="project" value="UniProtKB-UniPathway"/>
</dbReference>
<dbReference type="OrthoDB" id="195678at2759"/>
<keyword evidence="6 8" id="KW-0378">Hydrolase</keyword>
<keyword evidence="7 8" id="KW-0326">Glycosidase</keyword>
<feature type="site" description="Important for catalytic activity, responsible for pKa modulation of the active site Glu and correct orientation of both the proton donor and substrate" evidence="10">
    <location>
        <position position="147"/>
    </location>
</feature>
<keyword evidence="13" id="KW-1185">Reference proteome</keyword>
<dbReference type="InterPro" id="IPR006710">
    <property type="entry name" value="Glyco_hydro_43"/>
</dbReference>
<evidence type="ECO:0000256" key="5">
    <source>
        <dbReference type="ARBA" id="ARBA00022729"/>
    </source>
</evidence>
<evidence type="ECO:0000256" key="1">
    <source>
        <dbReference type="ARBA" id="ARBA00000375"/>
    </source>
</evidence>
<sequence length="319" mass="33826">MYTLCAAAISLLVLQVHGYANPGSCSGACNVHDPGLIQRDDGVYFRFSTGNKISYAQSSSIEGPWTAVGSVVPDGSSIDKAGNDDLWAPDVQNVNGVYHVYYTVSTSGSQDSAIGLATSDTMDEGSWTDHGATGVSSSSSKSYNAIDANLFNDDGTYYLTFGSFWQDIFQAPLNSAATKAASSSYNIAFDPNGDHSVEGAYLYKYGDYYYLFYSAGACCGYDTSRPATGDEYKIKVCRSSSATGDFVDATGTACTAGGGTVVLESHDNVYGPGGQGVFTDPDLGPVLYYHYVDTTIGYADNQKLFGWNAIDFSSGWPVV</sequence>
<dbReference type="GO" id="GO:0046558">
    <property type="term" value="F:arabinan endo-1,5-alpha-L-arabinosidase activity"/>
    <property type="evidence" value="ECO:0007669"/>
    <property type="project" value="UniProtKB-EC"/>
</dbReference>
<evidence type="ECO:0000256" key="7">
    <source>
        <dbReference type="ARBA" id="ARBA00023295"/>
    </source>
</evidence>
<evidence type="ECO:0000313" key="12">
    <source>
        <dbReference type="EMBL" id="EYE90803.1"/>
    </source>
</evidence>
<dbReference type="Pfam" id="PF04616">
    <property type="entry name" value="Glyco_hydro_43"/>
    <property type="match status" value="1"/>
</dbReference>
<feature type="active site" description="Proton acceptor" evidence="9">
    <location>
        <position position="33"/>
    </location>
</feature>
<feature type="signal peptide" evidence="11">
    <location>
        <begin position="1"/>
        <end position="18"/>
    </location>
</feature>
<dbReference type="CDD" id="cd18831">
    <property type="entry name" value="GH43_AnAbnA-like"/>
    <property type="match status" value="1"/>
</dbReference>
<reference evidence="13" key="1">
    <citation type="journal article" date="2014" name="Nat. Commun.">
        <title>Genomic adaptations of the halophilic Dead Sea filamentous fungus Eurotium rubrum.</title>
        <authorList>
            <person name="Kis-Papo T."/>
            <person name="Weig A.R."/>
            <person name="Riley R."/>
            <person name="Persoh D."/>
            <person name="Salamov A."/>
            <person name="Sun H."/>
            <person name="Lipzen A."/>
            <person name="Wasser S.P."/>
            <person name="Rambold G."/>
            <person name="Grigoriev I.V."/>
            <person name="Nevo E."/>
        </authorList>
    </citation>
    <scope>NUCLEOTIDE SEQUENCE [LARGE SCALE GENOMIC DNA]</scope>
    <source>
        <strain evidence="13">CBS 135680</strain>
    </source>
</reference>
<dbReference type="Gene3D" id="2.115.10.20">
    <property type="entry name" value="Glycosyl hydrolase domain, family 43"/>
    <property type="match status" value="1"/>
</dbReference>
<gene>
    <name evidence="12" type="ORF">EURHEDRAFT_417108</name>
</gene>
<comment type="pathway">
    <text evidence="2 8">Glycan metabolism; L-arabinan degradation.</text>
</comment>
<evidence type="ECO:0000313" key="13">
    <source>
        <dbReference type="Proteomes" id="UP000019804"/>
    </source>
</evidence>
<keyword evidence="5 11" id="KW-0732">Signal</keyword>
<evidence type="ECO:0000256" key="3">
    <source>
        <dbReference type="ARBA" id="ARBA00009865"/>
    </source>
</evidence>
<protein>
    <recommendedName>
        <fullName evidence="4 8">Arabinan endo-1,5-alpha-L-arabinosidase</fullName>
        <ecNumber evidence="4 8">3.2.1.99</ecNumber>
    </recommendedName>
</protein>
<evidence type="ECO:0000256" key="10">
    <source>
        <dbReference type="PIRSR" id="PIRSR606710-2"/>
    </source>
</evidence>
<name>A0A017S174_ASPRC</name>
<dbReference type="AlphaFoldDB" id="A0A017S174"/>
<feature type="chain" id="PRO_5001495323" description="Arabinan endo-1,5-alpha-L-arabinosidase" evidence="11">
    <location>
        <begin position="19"/>
        <end position="319"/>
    </location>
</feature>
<dbReference type="RefSeq" id="XP_040634493.1">
    <property type="nucleotide sequence ID" value="XM_040783123.1"/>
</dbReference>
<proteinExistence type="inferred from homology"/>
<dbReference type="Proteomes" id="UP000019804">
    <property type="component" value="Unassembled WGS sequence"/>
</dbReference>
<comment type="similarity">
    <text evidence="3 8">Belongs to the glycosyl hydrolase 43 family.</text>
</comment>
<accession>A0A017S174</accession>
<dbReference type="InterPro" id="IPR050727">
    <property type="entry name" value="GH43_arabinanases"/>
</dbReference>
<dbReference type="SUPFAM" id="SSF75005">
    <property type="entry name" value="Arabinanase/levansucrase/invertase"/>
    <property type="match status" value="1"/>
</dbReference>
<evidence type="ECO:0000256" key="8">
    <source>
        <dbReference type="PIRNR" id="PIRNR026534"/>
    </source>
</evidence>